<reference evidence="6 7" key="1">
    <citation type="submission" date="2016-10" db="EMBL/GenBank/DDBJ databases">
        <authorList>
            <person name="de Groot N.N."/>
        </authorList>
    </citation>
    <scope>NUCLEOTIDE SEQUENCE [LARGE SCALE GENOMIC DNA]</scope>
    <source>
        <strain evidence="6 7">LMG 2247</strain>
    </source>
</reference>
<dbReference type="Pfam" id="PF00126">
    <property type="entry name" value="HTH_1"/>
    <property type="match status" value="1"/>
</dbReference>
<dbReference type="Gene3D" id="1.10.10.10">
    <property type="entry name" value="Winged helix-like DNA-binding domain superfamily/Winged helix DNA-binding domain"/>
    <property type="match status" value="1"/>
</dbReference>
<dbReference type="SUPFAM" id="SSF46785">
    <property type="entry name" value="Winged helix' DNA-binding domain"/>
    <property type="match status" value="1"/>
</dbReference>
<keyword evidence="2" id="KW-0805">Transcription regulation</keyword>
<dbReference type="SUPFAM" id="SSF53850">
    <property type="entry name" value="Periplasmic binding protein-like II"/>
    <property type="match status" value="1"/>
</dbReference>
<evidence type="ECO:0000313" key="6">
    <source>
        <dbReference type="EMBL" id="SDI28338.1"/>
    </source>
</evidence>
<accession>A0A1G8JAN9</accession>
<dbReference type="InterPro" id="IPR058163">
    <property type="entry name" value="LysR-type_TF_proteobact-type"/>
</dbReference>
<dbReference type="InterPro" id="IPR036390">
    <property type="entry name" value="WH_DNA-bd_sf"/>
</dbReference>
<dbReference type="RefSeq" id="WP_090691797.1">
    <property type="nucleotide sequence ID" value="NZ_CADERL010000032.1"/>
</dbReference>
<evidence type="ECO:0000313" key="7">
    <source>
        <dbReference type="Proteomes" id="UP000199706"/>
    </source>
</evidence>
<dbReference type="EMBL" id="FNCJ01000020">
    <property type="protein sequence ID" value="SDI28338.1"/>
    <property type="molecule type" value="Genomic_DNA"/>
</dbReference>
<evidence type="ECO:0000256" key="2">
    <source>
        <dbReference type="ARBA" id="ARBA00023015"/>
    </source>
</evidence>
<dbReference type="InterPro" id="IPR000847">
    <property type="entry name" value="LysR_HTH_N"/>
</dbReference>
<dbReference type="Pfam" id="PF03466">
    <property type="entry name" value="LysR_substrate"/>
    <property type="match status" value="1"/>
</dbReference>
<dbReference type="PANTHER" id="PTHR30537">
    <property type="entry name" value="HTH-TYPE TRANSCRIPTIONAL REGULATOR"/>
    <property type="match status" value="1"/>
</dbReference>
<keyword evidence="4" id="KW-0804">Transcription</keyword>
<feature type="domain" description="HTH lysR-type" evidence="5">
    <location>
        <begin position="6"/>
        <end position="63"/>
    </location>
</feature>
<evidence type="ECO:0000259" key="5">
    <source>
        <dbReference type="PROSITE" id="PS50931"/>
    </source>
</evidence>
<dbReference type="Gene3D" id="3.40.190.10">
    <property type="entry name" value="Periplasmic binding protein-like II"/>
    <property type="match status" value="2"/>
</dbReference>
<dbReference type="PRINTS" id="PR00039">
    <property type="entry name" value="HTHLYSR"/>
</dbReference>
<dbReference type="GO" id="GO:0006351">
    <property type="term" value="P:DNA-templated transcription"/>
    <property type="evidence" value="ECO:0007669"/>
    <property type="project" value="TreeGrafter"/>
</dbReference>
<evidence type="ECO:0000256" key="1">
    <source>
        <dbReference type="ARBA" id="ARBA00009437"/>
    </source>
</evidence>
<dbReference type="InterPro" id="IPR036388">
    <property type="entry name" value="WH-like_DNA-bd_sf"/>
</dbReference>
<dbReference type="GO" id="GO:0043565">
    <property type="term" value="F:sequence-specific DNA binding"/>
    <property type="evidence" value="ECO:0007669"/>
    <property type="project" value="TreeGrafter"/>
</dbReference>
<dbReference type="OrthoDB" id="5526340at2"/>
<dbReference type="InterPro" id="IPR005119">
    <property type="entry name" value="LysR_subst-bd"/>
</dbReference>
<organism evidence="6 7">
    <name type="scientific">Paraburkholderia phenazinium</name>
    <dbReference type="NCBI Taxonomy" id="60549"/>
    <lineage>
        <taxon>Bacteria</taxon>
        <taxon>Pseudomonadati</taxon>
        <taxon>Pseudomonadota</taxon>
        <taxon>Betaproteobacteria</taxon>
        <taxon>Burkholderiales</taxon>
        <taxon>Burkholderiaceae</taxon>
        <taxon>Paraburkholderia</taxon>
    </lineage>
</organism>
<evidence type="ECO:0000256" key="3">
    <source>
        <dbReference type="ARBA" id="ARBA00023125"/>
    </source>
</evidence>
<dbReference type="Proteomes" id="UP000199706">
    <property type="component" value="Unassembled WGS sequence"/>
</dbReference>
<dbReference type="PANTHER" id="PTHR30537:SF79">
    <property type="entry name" value="TRANSCRIPTIONAL REGULATOR-RELATED"/>
    <property type="match status" value="1"/>
</dbReference>
<gene>
    <name evidence="6" type="ORF">SAMN05216466_12033</name>
</gene>
<proteinExistence type="inferred from homology"/>
<name>A0A1G8JAN9_9BURK</name>
<evidence type="ECO:0000256" key="4">
    <source>
        <dbReference type="ARBA" id="ARBA00023163"/>
    </source>
</evidence>
<sequence>MFKQLPPLQALRALEAASRHRSFTRAADELNLTHSAISHHLRNLEDALGTPLFRRVGARMIPTSAGARLAERVRFGLAELDDAFTEARASERSGTVRLEVSVMSDLAGNWLIRRLTGFSARQPHIELMLRVHAELQPPDPYTVDLGIWHKRVDGPGFVSHKLVDDHVIAVVSPTLVAQIPNFTIADTRALPMLRFAHRSWRDWLKAAGLPLEEPSFGPIFDNADSLVQAAIAGQGAVTARRLVVRDAIESGALMQIGTVCVPASLEYFVSWREHHPREAEIHAFFAWLKEQVAA</sequence>
<protein>
    <submittedName>
        <fullName evidence="6">DNA-binding transcriptional regulator, LysR family</fullName>
    </submittedName>
</protein>
<dbReference type="GO" id="GO:0003700">
    <property type="term" value="F:DNA-binding transcription factor activity"/>
    <property type="evidence" value="ECO:0007669"/>
    <property type="project" value="InterPro"/>
</dbReference>
<dbReference type="AlphaFoldDB" id="A0A1G8JAN9"/>
<dbReference type="PROSITE" id="PS50931">
    <property type="entry name" value="HTH_LYSR"/>
    <property type="match status" value="1"/>
</dbReference>
<keyword evidence="3 6" id="KW-0238">DNA-binding</keyword>
<comment type="similarity">
    <text evidence="1">Belongs to the LysR transcriptional regulatory family.</text>
</comment>